<protein>
    <submittedName>
        <fullName evidence="1">Uncharacterized protein</fullName>
    </submittedName>
</protein>
<reference evidence="1 2" key="1">
    <citation type="submission" date="2020-09" db="EMBL/GenBank/DDBJ databases">
        <title>De no assembly of potato wild relative species, Solanum commersonii.</title>
        <authorList>
            <person name="Cho K."/>
        </authorList>
    </citation>
    <scope>NUCLEOTIDE SEQUENCE [LARGE SCALE GENOMIC DNA]</scope>
    <source>
        <strain evidence="1">LZ3.2</strain>
        <tissue evidence="1">Leaf</tissue>
    </source>
</reference>
<evidence type="ECO:0000313" key="1">
    <source>
        <dbReference type="EMBL" id="KAG5605515.1"/>
    </source>
</evidence>
<comment type="caution">
    <text evidence="1">The sequence shown here is derived from an EMBL/GenBank/DDBJ whole genome shotgun (WGS) entry which is preliminary data.</text>
</comment>
<name>A0A9J5YXT3_SOLCO</name>
<organism evidence="1 2">
    <name type="scientific">Solanum commersonii</name>
    <name type="common">Commerson's wild potato</name>
    <name type="synonym">Commerson's nightshade</name>
    <dbReference type="NCBI Taxonomy" id="4109"/>
    <lineage>
        <taxon>Eukaryota</taxon>
        <taxon>Viridiplantae</taxon>
        <taxon>Streptophyta</taxon>
        <taxon>Embryophyta</taxon>
        <taxon>Tracheophyta</taxon>
        <taxon>Spermatophyta</taxon>
        <taxon>Magnoliopsida</taxon>
        <taxon>eudicotyledons</taxon>
        <taxon>Gunneridae</taxon>
        <taxon>Pentapetalae</taxon>
        <taxon>asterids</taxon>
        <taxon>lamiids</taxon>
        <taxon>Solanales</taxon>
        <taxon>Solanaceae</taxon>
        <taxon>Solanoideae</taxon>
        <taxon>Solaneae</taxon>
        <taxon>Solanum</taxon>
    </lineage>
</organism>
<keyword evidence="2" id="KW-1185">Reference proteome</keyword>
<gene>
    <name evidence="1" type="ORF">H5410_027007</name>
</gene>
<evidence type="ECO:0000313" key="2">
    <source>
        <dbReference type="Proteomes" id="UP000824120"/>
    </source>
</evidence>
<accession>A0A9J5YXT3</accession>
<feature type="non-terminal residue" evidence="1">
    <location>
        <position position="95"/>
    </location>
</feature>
<sequence length="95" mass="10646">YAAKDHSEQLVDIADLLGDSPFCLVYRLSALFFSNFKFCNFGRYGTASRNRLGTLEHWARPRPFGDSPIGLGDPQAFFSSFFKLPCSFLLNSVNA</sequence>
<dbReference type="AlphaFoldDB" id="A0A9J5YXT3"/>
<proteinExistence type="predicted"/>
<dbReference type="Proteomes" id="UP000824120">
    <property type="component" value="Chromosome 5"/>
</dbReference>
<dbReference type="EMBL" id="JACXVP010000005">
    <property type="protein sequence ID" value="KAG5605515.1"/>
    <property type="molecule type" value="Genomic_DNA"/>
</dbReference>